<protein>
    <submittedName>
        <fullName evidence="2">Uncharacterized protein</fullName>
    </submittedName>
</protein>
<evidence type="ECO:0000256" key="1">
    <source>
        <dbReference type="SAM" id="Phobius"/>
    </source>
</evidence>
<evidence type="ECO:0000313" key="2">
    <source>
        <dbReference type="EMBL" id="ABR27260.1"/>
    </source>
</evidence>
<organism evidence="2">
    <name type="scientific">Metopus es</name>
    <dbReference type="NCBI Taxonomy" id="392813"/>
    <lineage>
        <taxon>Eukaryota</taxon>
        <taxon>Sar</taxon>
        <taxon>Alveolata</taxon>
        <taxon>Ciliophora</taxon>
        <taxon>Intramacronucleata</taxon>
        <taxon>Armophorea</taxon>
        <taxon>Metopida</taxon>
        <taxon>Metopidae</taxon>
        <taxon>Metopus</taxon>
    </lineage>
</organism>
<dbReference type="AlphaFoldDB" id="A6MI36"/>
<feature type="transmembrane region" description="Helical" evidence="1">
    <location>
        <begin position="61"/>
        <end position="87"/>
    </location>
</feature>
<keyword evidence="1" id="KW-0812">Transmembrane</keyword>
<dbReference type="EMBL" id="EF125710">
    <property type="protein sequence ID" value="ABR27260.1"/>
    <property type="molecule type" value="Genomic_DNA"/>
</dbReference>
<keyword evidence="1" id="KW-0472">Membrane</keyword>
<keyword evidence="1" id="KW-1133">Transmembrane helix</keyword>
<accession>A6MI36</accession>
<feature type="transmembrane region" description="Helical" evidence="1">
    <location>
        <begin position="99"/>
        <end position="120"/>
    </location>
</feature>
<feature type="transmembrane region" description="Helical" evidence="1">
    <location>
        <begin position="167"/>
        <end position="192"/>
    </location>
</feature>
<sequence>MSQVNSIKRLILIKDIHNLKIMAEQVRDLPISGTQQYSGISKFLLCISTERYRTSCCCGLFALRAAIYIFAILDIIIGGVCLAILLAVMNYNNLTKEGLIIFEISLVIDISVAFAAILAIHGAANANAKKVSYYYYAKVGQLITRIIPNILQRRLQCKTASCGFSELFIYILIQALVTTIHIYVAHVIFSYINLVSKGETVLANNGKEVVQKMDEYRHQAAALELQPYPGVVVGSAVQVGESVSIESAKPTQQLLIRNHTKVLFIAFTLAFS</sequence>
<reference evidence="2" key="1">
    <citation type="journal article" date="2007" name="J. Eukaryot. Microbiol.">
        <title>Variation in macronuclear genome content of three ciliates with extensive chromosomal fragmentation: a preliminary analysis.</title>
        <authorList>
            <person name="McGrath C.L."/>
            <person name="Zufall R.A."/>
            <person name="Katz L.A."/>
        </authorList>
    </citation>
    <scope>NUCLEOTIDE SEQUENCE</scope>
    <source>
        <strain evidence="2">CCAP 1653/2</strain>
    </source>
</reference>
<name>A6MI36_9CILI</name>
<proteinExistence type="predicted"/>